<protein>
    <submittedName>
        <fullName evidence="1">Uncharacterized protein</fullName>
    </submittedName>
</protein>
<dbReference type="Proteomes" id="UP001170959">
    <property type="component" value="Unassembled WGS sequence"/>
</dbReference>
<gene>
    <name evidence="1" type="ORF">HX001_14360</name>
</gene>
<reference evidence="1" key="2">
    <citation type="journal article" date="2022" name="Sci. Total Environ.">
        <title>Prevalence, transmission, and molecular epidemiology of tet(X)-positive bacteria among humans, animals, and environmental niches in China: An epidemiological, and genomic-based study.</title>
        <authorList>
            <person name="Dong N."/>
            <person name="Zeng Y."/>
            <person name="Cai C."/>
            <person name="Sun C."/>
            <person name="Lu J."/>
            <person name="Liu C."/>
            <person name="Zhou H."/>
            <person name="Sun Q."/>
            <person name="Shu L."/>
            <person name="Wang H."/>
            <person name="Wang Y."/>
            <person name="Wang S."/>
            <person name="Wu C."/>
            <person name="Chan E.W."/>
            <person name="Chen G."/>
            <person name="Shen Z."/>
            <person name="Chen S."/>
            <person name="Zhang R."/>
        </authorList>
    </citation>
    <scope>NUCLEOTIDE SEQUENCE</scope>
    <source>
        <strain evidence="1">R655-4</strain>
    </source>
</reference>
<sequence>MITKVCEWKEFHPNGNIWIIGEIGIIPEMWKDIYDHRTEFKGYENQNVCRLGIWKKFYDNGQLAWTLDYGDGTYSYESKEKFPSYRKDGQLIKT</sequence>
<dbReference type="EMBL" id="JACAGJ010000008">
    <property type="protein sequence ID" value="MDM1073669.1"/>
    <property type="molecule type" value="Genomic_DNA"/>
</dbReference>
<dbReference type="RefSeq" id="WP_286494115.1">
    <property type="nucleotide sequence ID" value="NZ_JACAGJ010000008.1"/>
</dbReference>
<dbReference type="AlphaFoldDB" id="A0AAJ1V8R5"/>
<evidence type="ECO:0000313" key="2">
    <source>
        <dbReference type="Proteomes" id="UP001170959"/>
    </source>
</evidence>
<dbReference type="Pfam" id="PF07661">
    <property type="entry name" value="MORN_2"/>
    <property type="match status" value="2"/>
</dbReference>
<reference evidence="1" key="1">
    <citation type="submission" date="2020-06" db="EMBL/GenBank/DDBJ databases">
        <authorList>
            <person name="Dong N."/>
        </authorList>
    </citation>
    <scope>NUCLEOTIDE SEQUENCE</scope>
    <source>
        <strain evidence="1">R655-4</strain>
    </source>
</reference>
<comment type="caution">
    <text evidence="1">The sequence shown here is derived from an EMBL/GenBank/DDBJ whole genome shotgun (WGS) entry which is preliminary data.</text>
</comment>
<proteinExistence type="predicted"/>
<dbReference type="InterPro" id="IPR011652">
    <property type="entry name" value="MORN_2"/>
</dbReference>
<name>A0AAJ1V8R5_9FLAO</name>
<accession>A0AAJ1V8R5</accession>
<organism evidence="1 2">
    <name type="scientific">Empedobacter brevis</name>
    <dbReference type="NCBI Taxonomy" id="247"/>
    <lineage>
        <taxon>Bacteria</taxon>
        <taxon>Pseudomonadati</taxon>
        <taxon>Bacteroidota</taxon>
        <taxon>Flavobacteriia</taxon>
        <taxon>Flavobacteriales</taxon>
        <taxon>Weeksellaceae</taxon>
        <taxon>Empedobacter</taxon>
    </lineage>
</organism>
<evidence type="ECO:0000313" key="1">
    <source>
        <dbReference type="EMBL" id="MDM1073669.1"/>
    </source>
</evidence>